<dbReference type="SUPFAM" id="SSF51905">
    <property type="entry name" value="FAD/NAD(P)-binding domain"/>
    <property type="match status" value="1"/>
</dbReference>
<dbReference type="OrthoDB" id="38045at2759"/>
<keyword evidence="3" id="KW-0732">Signal</keyword>
<organism evidence="9 10">
    <name type="scientific">Triparma laevis f. longispina</name>
    <dbReference type="NCBI Taxonomy" id="1714387"/>
    <lineage>
        <taxon>Eukaryota</taxon>
        <taxon>Sar</taxon>
        <taxon>Stramenopiles</taxon>
        <taxon>Ochrophyta</taxon>
        <taxon>Bolidophyceae</taxon>
        <taxon>Parmales</taxon>
        <taxon>Triparmaceae</taxon>
        <taxon>Triparma</taxon>
    </lineage>
</organism>
<comment type="similarity">
    <text evidence="1">Belongs to the carotenoid/retinoid oxidoreductase family. CrtISO subfamily.</text>
</comment>
<evidence type="ECO:0000313" key="9">
    <source>
        <dbReference type="EMBL" id="GMH56948.1"/>
    </source>
</evidence>
<dbReference type="Pfam" id="PF13450">
    <property type="entry name" value="NAD_binding_8"/>
    <property type="match status" value="1"/>
</dbReference>
<evidence type="ECO:0000256" key="8">
    <source>
        <dbReference type="SAM" id="Phobius"/>
    </source>
</evidence>
<evidence type="ECO:0000256" key="7">
    <source>
        <dbReference type="SAM" id="MobiDB-lite"/>
    </source>
</evidence>
<keyword evidence="2" id="KW-0285">Flavoprotein</keyword>
<evidence type="ECO:0000313" key="10">
    <source>
        <dbReference type="Proteomes" id="UP001165122"/>
    </source>
</evidence>
<keyword evidence="6" id="KW-0520">NAD</keyword>
<keyword evidence="10" id="KW-1185">Reference proteome</keyword>
<evidence type="ECO:0000256" key="5">
    <source>
        <dbReference type="ARBA" id="ARBA00022857"/>
    </source>
</evidence>
<keyword evidence="5" id="KW-0521">NADP</keyword>
<keyword evidence="8" id="KW-0812">Transmembrane</keyword>
<reference evidence="10" key="1">
    <citation type="journal article" date="2023" name="Commun. Biol.">
        <title>Genome analysis of Parmales, the sister group of diatoms, reveals the evolutionary specialization of diatoms from phago-mixotrophs to photoautotrophs.</title>
        <authorList>
            <person name="Ban H."/>
            <person name="Sato S."/>
            <person name="Yoshikawa S."/>
            <person name="Yamada K."/>
            <person name="Nakamura Y."/>
            <person name="Ichinomiya M."/>
            <person name="Sato N."/>
            <person name="Blanc-Mathieu R."/>
            <person name="Endo H."/>
            <person name="Kuwata A."/>
            <person name="Ogata H."/>
        </authorList>
    </citation>
    <scope>NUCLEOTIDE SEQUENCE [LARGE SCALE GENOMIC DNA]</scope>
    <source>
        <strain evidence="10">NIES 3700</strain>
    </source>
</reference>
<dbReference type="PANTHER" id="PTHR46091">
    <property type="entry name" value="BLR7054 PROTEIN"/>
    <property type="match status" value="1"/>
</dbReference>
<dbReference type="InterPro" id="IPR036188">
    <property type="entry name" value="FAD/NAD-bd_sf"/>
</dbReference>
<dbReference type="InterPro" id="IPR052206">
    <property type="entry name" value="Retinol_saturase"/>
</dbReference>
<keyword evidence="8" id="KW-0472">Membrane</keyword>
<sequence>MSTNHIRIAAVTTATLGAVAGYIFLRRSFKPKSIKNARRSKATLAPSQRKPDSDPSRDAFREKKLPDDIDYLIIGSGMGSLYTAALLSQAGYVCVVLEQHYVAGGCTHSFHDGAYEFDTGLHYVGRLEKYELLFDMVSTGSKVEWKKMGTEEDGFCYDEIKLGSEAPWKFRAGEENFIADLVKEFPEEEEGIREYVRLCKRANKKADMYFYGKMFPKYIQSLLNKYLNAEYFKYANSTTWDVVTKLIKNIDSTSGKRLRAILCGQFGDYGLKPQDSSFLIQAGIVAHYMGGAYYPVGGSQRISKAIVPTIEKAGGRVLVSCRAKSVIIEGGRATGVEVVQVDKSGQDKGLPVKIKAKLGVVSGAGALVTNKLVPEDHRAKLGYEPMLSDVKSSISHAYAFIGMKGTGEELGLRCANLWVLPVDSQGAEGEYNYQGAALDASDKGKDGSKVWEGVGESDKEGGEEDMLLFVGFPSVKDPNYAIAHPGKSACEMITTAHPEWFSQFETAAKAQSGKRDNEEYTKLKKDLERKMLNGLYRNYPKTRGTVEYVNIATPLTNKYYLGRADSYGLEHTMAHYGGGLNNMRPKTDIPGLFCTGQDIGTVGIVGALNGGILTAHAILGYNLWDLVVEERNLIEDILRMQGKA</sequence>
<evidence type="ECO:0000256" key="4">
    <source>
        <dbReference type="ARBA" id="ARBA00022827"/>
    </source>
</evidence>
<evidence type="ECO:0000256" key="3">
    <source>
        <dbReference type="ARBA" id="ARBA00022729"/>
    </source>
</evidence>
<feature type="compositionally biased region" description="Basic and acidic residues" evidence="7">
    <location>
        <begin position="49"/>
        <end position="60"/>
    </location>
</feature>
<feature type="region of interest" description="Disordered" evidence="7">
    <location>
        <begin position="38"/>
        <end position="60"/>
    </location>
</feature>
<proteinExistence type="inferred from homology"/>
<evidence type="ECO:0000256" key="2">
    <source>
        <dbReference type="ARBA" id="ARBA00022630"/>
    </source>
</evidence>
<comment type="caution">
    <text evidence="9">The sequence shown here is derived from an EMBL/GenBank/DDBJ whole genome shotgun (WGS) entry which is preliminary data.</text>
</comment>
<dbReference type="PANTHER" id="PTHR46091:SF3">
    <property type="entry name" value="AMINE OXIDASE DOMAIN-CONTAINING PROTEIN"/>
    <property type="match status" value="1"/>
</dbReference>
<evidence type="ECO:0000256" key="6">
    <source>
        <dbReference type="ARBA" id="ARBA00023027"/>
    </source>
</evidence>
<dbReference type="Proteomes" id="UP001165122">
    <property type="component" value="Unassembled WGS sequence"/>
</dbReference>
<feature type="transmembrane region" description="Helical" evidence="8">
    <location>
        <begin position="71"/>
        <end position="92"/>
    </location>
</feature>
<keyword evidence="4" id="KW-0274">FAD</keyword>
<gene>
    <name evidence="9" type="ORF">TrLO_g11306</name>
</gene>
<dbReference type="AlphaFoldDB" id="A0A9W6ZTR7"/>
<evidence type="ECO:0000256" key="1">
    <source>
        <dbReference type="ARBA" id="ARBA00005855"/>
    </source>
</evidence>
<accession>A0A9W6ZTR7</accession>
<dbReference type="Gene3D" id="3.50.50.60">
    <property type="entry name" value="FAD/NAD(P)-binding domain"/>
    <property type="match status" value="2"/>
</dbReference>
<dbReference type="EMBL" id="BRXW01000458">
    <property type="protein sequence ID" value="GMH56948.1"/>
    <property type="molecule type" value="Genomic_DNA"/>
</dbReference>
<keyword evidence="8" id="KW-1133">Transmembrane helix</keyword>
<name>A0A9W6ZTR7_9STRA</name>
<feature type="transmembrane region" description="Helical" evidence="8">
    <location>
        <begin position="6"/>
        <end position="25"/>
    </location>
</feature>
<protein>
    <submittedName>
        <fullName evidence="9">Uncharacterized protein</fullName>
    </submittedName>
</protein>